<evidence type="ECO:0000256" key="13">
    <source>
        <dbReference type="ARBA" id="ARBA00024850"/>
    </source>
</evidence>
<keyword evidence="5 14" id="KW-0337">GPI-anchor biosynthesis</keyword>
<feature type="transmembrane region" description="Helical" evidence="14">
    <location>
        <begin position="679"/>
        <end position="697"/>
    </location>
</feature>
<comment type="pathway">
    <text evidence="2 14">Glycolipid biosynthesis; glycosylphosphatidylinositol-anchor biosynthesis.</text>
</comment>
<evidence type="ECO:0000313" key="17">
    <source>
        <dbReference type="Proteomes" id="UP000095038"/>
    </source>
</evidence>
<name>A0A1D2VFW3_9ASCO</name>
<keyword evidence="6 14" id="KW-0808">Transferase</keyword>
<evidence type="ECO:0000256" key="4">
    <source>
        <dbReference type="ARBA" id="ARBA00020831"/>
    </source>
</evidence>
<dbReference type="InParanoid" id="A0A1D2VFW3"/>
<feature type="domain" description="GPI ethanolamine phosphate transferase 1 C-terminal" evidence="15">
    <location>
        <begin position="493"/>
        <end position="940"/>
    </location>
</feature>
<evidence type="ECO:0000256" key="8">
    <source>
        <dbReference type="ARBA" id="ARBA00022824"/>
    </source>
</evidence>
<dbReference type="GO" id="GO:0071555">
    <property type="term" value="P:cell wall organization"/>
    <property type="evidence" value="ECO:0007669"/>
    <property type="project" value="UniProtKB-KW"/>
</dbReference>
<reference evidence="17" key="1">
    <citation type="submission" date="2016-05" db="EMBL/GenBank/DDBJ databases">
        <title>Comparative genomics of biotechnologically important yeasts.</title>
        <authorList>
            <consortium name="DOE Joint Genome Institute"/>
            <person name="Riley R."/>
            <person name="Haridas S."/>
            <person name="Wolfe K.H."/>
            <person name="Lopes M.R."/>
            <person name="Hittinger C.T."/>
            <person name="Goker M."/>
            <person name="Salamov A."/>
            <person name="Wisecaver J."/>
            <person name="Long T.M."/>
            <person name="Aerts A.L."/>
            <person name="Barry K."/>
            <person name="Choi C."/>
            <person name="Clum A."/>
            <person name="Coughlan A.Y."/>
            <person name="Deshpande S."/>
            <person name="Douglass A.P."/>
            <person name="Hanson S.J."/>
            <person name="Klenk H.-P."/>
            <person name="Labutti K."/>
            <person name="Lapidus A."/>
            <person name="Lindquist E."/>
            <person name="Lipzen A."/>
            <person name="Meier-Kolthoff J.P."/>
            <person name="Ohm R.A."/>
            <person name="Otillar R.P."/>
            <person name="Pangilinan J."/>
            <person name="Peng Y."/>
            <person name="Rokas A."/>
            <person name="Rosa C.A."/>
            <person name="Scheuner C."/>
            <person name="Sibirny A.A."/>
            <person name="Slot J.C."/>
            <person name="Stielow J.B."/>
            <person name="Sun H."/>
            <person name="Kurtzman C.P."/>
            <person name="Blackwell M."/>
            <person name="Grigoriev I.V."/>
            <person name="Jeffries T.W."/>
        </authorList>
    </citation>
    <scope>NUCLEOTIDE SEQUENCE [LARGE SCALE GENOMIC DNA]</scope>
    <source>
        <strain evidence="17">DSM 1968</strain>
    </source>
</reference>
<dbReference type="CDD" id="cd16020">
    <property type="entry name" value="GPI_EPT_1"/>
    <property type="match status" value="1"/>
</dbReference>
<evidence type="ECO:0000256" key="10">
    <source>
        <dbReference type="ARBA" id="ARBA00023136"/>
    </source>
</evidence>
<dbReference type="Pfam" id="PF04987">
    <property type="entry name" value="PigN"/>
    <property type="match status" value="1"/>
</dbReference>
<dbReference type="InterPro" id="IPR007070">
    <property type="entry name" value="GPI_EtnP_transferase_1"/>
</dbReference>
<accession>A0A1D2VFW3</accession>
<dbReference type="InterPro" id="IPR017852">
    <property type="entry name" value="GPI_EtnP_transferase_1_C"/>
</dbReference>
<keyword evidence="11" id="KW-0325">Glycoprotein</keyword>
<evidence type="ECO:0000313" key="16">
    <source>
        <dbReference type="EMBL" id="ODV60568.1"/>
    </source>
</evidence>
<evidence type="ECO:0000256" key="3">
    <source>
        <dbReference type="ARBA" id="ARBA00008400"/>
    </source>
</evidence>
<proteinExistence type="inferred from homology"/>
<dbReference type="GO" id="GO:0009277">
    <property type="term" value="C:fungal-type cell wall"/>
    <property type="evidence" value="ECO:0007669"/>
    <property type="project" value="EnsemblFungi"/>
</dbReference>
<feature type="transmembrane region" description="Helical" evidence="14">
    <location>
        <begin position="944"/>
        <end position="964"/>
    </location>
</feature>
<dbReference type="Gene3D" id="3.40.720.10">
    <property type="entry name" value="Alkaline Phosphatase, subunit A"/>
    <property type="match status" value="1"/>
</dbReference>
<evidence type="ECO:0000256" key="12">
    <source>
        <dbReference type="ARBA" id="ARBA00023316"/>
    </source>
</evidence>
<dbReference type="RefSeq" id="XP_020046875.1">
    <property type="nucleotide sequence ID" value="XM_020194623.1"/>
</dbReference>
<feature type="transmembrane region" description="Helical" evidence="14">
    <location>
        <begin position="509"/>
        <end position="532"/>
    </location>
</feature>
<keyword evidence="12" id="KW-0961">Cell wall biogenesis/degradation</keyword>
<feature type="transmembrane region" description="Helical" evidence="14">
    <location>
        <begin position="718"/>
        <end position="737"/>
    </location>
</feature>
<dbReference type="SUPFAM" id="SSF53649">
    <property type="entry name" value="Alkaline phosphatase-like"/>
    <property type="match status" value="1"/>
</dbReference>
<protein>
    <recommendedName>
        <fullName evidence="4 14">GPI ethanolamine phosphate transferase 1</fullName>
        <ecNumber evidence="14">2.-.-.-</ecNumber>
    </recommendedName>
</protein>
<feature type="transmembrane region" description="Helical" evidence="14">
    <location>
        <begin position="605"/>
        <end position="627"/>
    </location>
</feature>
<dbReference type="STRING" id="1344418.A0A1D2VFW3"/>
<dbReference type="InterPro" id="IPR037671">
    <property type="entry name" value="PIGN_N"/>
</dbReference>
<feature type="transmembrane region" description="Helical" evidence="14">
    <location>
        <begin position="569"/>
        <end position="585"/>
    </location>
</feature>
<dbReference type="PANTHER" id="PTHR12250">
    <property type="entry name" value="PHOSPHATIDYLINOSITOL GLYCAN, CLASS N"/>
    <property type="match status" value="1"/>
</dbReference>
<keyword evidence="17" id="KW-1185">Reference proteome</keyword>
<dbReference type="GeneID" id="30968259"/>
<evidence type="ECO:0000256" key="5">
    <source>
        <dbReference type="ARBA" id="ARBA00022502"/>
    </source>
</evidence>
<feature type="transmembrane region" description="Helical" evidence="14">
    <location>
        <begin position="778"/>
        <end position="796"/>
    </location>
</feature>
<dbReference type="EC" id="2.-.-.-" evidence="14"/>
<dbReference type="OrthoDB" id="2748310at2759"/>
<dbReference type="GO" id="GO:0051377">
    <property type="term" value="F:mannose-ethanolamine phosphotransferase activity"/>
    <property type="evidence" value="ECO:0007669"/>
    <property type="project" value="UniProtKB-UniRule"/>
</dbReference>
<evidence type="ECO:0000256" key="9">
    <source>
        <dbReference type="ARBA" id="ARBA00022989"/>
    </source>
</evidence>
<evidence type="ECO:0000256" key="1">
    <source>
        <dbReference type="ARBA" id="ARBA00004477"/>
    </source>
</evidence>
<dbReference type="InterPro" id="IPR002591">
    <property type="entry name" value="Phosphodiest/P_Trfase"/>
</dbReference>
<dbReference type="FunCoup" id="A0A1D2VFW3">
    <property type="interactions" value="478"/>
</dbReference>
<feature type="transmembrane region" description="Helical" evidence="14">
    <location>
        <begin position="656"/>
        <end position="673"/>
    </location>
</feature>
<dbReference type="AlphaFoldDB" id="A0A1D2VFW3"/>
<dbReference type="FunFam" id="3.40.720.10:FF:000015">
    <property type="entry name" value="GPI ethanolamine phosphate transferase 1"/>
    <property type="match status" value="1"/>
</dbReference>
<dbReference type="GO" id="GO:0000324">
    <property type="term" value="C:fungal-type vacuole"/>
    <property type="evidence" value="ECO:0007669"/>
    <property type="project" value="EnsemblFungi"/>
</dbReference>
<feature type="transmembrane region" description="Helical" evidence="14">
    <location>
        <begin position="877"/>
        <end position="897"/>
    </location>
</feature>
<feature type="transmembrane region" description="Helical" evidence="14">
    <location>
        <begin position="749"/>
        <end position="769"/>
    </location>
</feature>
<evidence type="ECO:0000259" key="15">
    <source>
        <dbReference type="Pfam" id="PF04987"/>
    </source>
</evidence>
<evidence type="ECO:0000256" key="11">
    <source>
        <dbReference type="ARBA" id="ARBA00023180"/>
    </source>
</evidence>
<feature type="transmembrane region" description="Helical" evidence="14">
    <location>
        <begin position="839"/>
        <end position="857"/>
    </location>
</feature>
<feature type="transmembrane region" description="Helical" evidence="14">
    <location>
        <begin position="544"/>
        <end position="562"/>
    </location>
</feature>
<evidence type="ECO:0000256" key="2">
    <source>
        <dbReference type="ARBA" id="ARBA00004687"/>
    </source>
</evidence>
<keyword evidence="9 14" id="KW-1133">Transmembrane helix</keyword>
<comment type="similarity">
    <text evidence="3 14">Belongs to the PIGG/PIGN/PIGO family. PIGN subfamily.</text>
</comment>
<evidence type="ECO:0000256" key="7">
    <source>
        <dbReference type="ARBA" id="ARBA00022692"/>
    </source>
</evidence>
<dbReference type="PANTHER" id="PTHR12250:SF0">
    <property type="entry name" value="GPI ETHANOLAMINE PHOSPHATE TRANSFERASE 1"/>
    <property type="match status" value="1"/>
</dbReference>
<keyword evidence="7 14" id="KW-0812">Transmembrane</keyword>
<feature type="transmembrane region" description="Helical" evidence="14">
    <location>
        <begin position="6"/>
        <end position="29"/>
    </location>
</feature>
<feature type="transmembrane region" description="Helical" evidence="14">
    <location>
        <begin position="904"/>
        <end position="924"/>
    </location>
</feature>
<dbReference type="GO" id="GO:0005789">
    <property type="term" value="C:endoplasmic reticulum membrane"/>
    <property type="evidence" value="ECO:0007669"/>
    <property type="project" value="UniProtKB-SubCell"/>
</dbReference>
<keyword evidence="8 14" id="KW-0256">Endoplasmic reticulum</keyword>
<sequence length="1033" mass="118430">MKLSRFNLLVVGILFHLCYLWSIFDIYFVSPLIHGMQQHQSTPNPPAKRLFLIVGDGLRADTLLTKVQLPKTTLNSSIENTQQEIYLSNDQNSIFLAPYLRSIILNNGTYGISHTRMPTESRPGHVAMIAGFYEDVSAVTKGWKENPVNFDSVFNQSYHTFSFGSPDILPMFKTGASDQDRIQTVMYGHEFEDFTKSSIELDSFVFKNLNDLFLNSTRDPKLDELIHKDKVVFFLHLLGCDTAGHSYRPYSIEYYQNVQYIDNQLKDLIPKINDFFGDEETAFIFTADHGMSALGSHGDGHPNNTRTPFIAFGKGINKPLVRSPLTPIDNTYPEDDPEFNSNVWLLDHIKRNDLKQADIATLMAYLIGVNYPSNSVGKLPLDFIDNNLLVDKLYAFHQNSLSIFEQLKVKEENVRNHQFFYKPFLKFQNISLAKEKYVDNFNAQINQIQLIIDDYYYNTNNELEGGYLDDPHLKTLENQIITLISTFIDDSLEGLNYLQQYNWILLKSIVTFGFIGWIIYSFMIFLNTYILIGTESTATSTSTFNFINSSFTIIVTGISICFNLQKYPIMYYLYLVFPVFFWQQIFSKRAALIKGTRLFFQNTPFFSKIFYFILIISTFEASTYGFFNRKTFSIMFAFLSVYPSFVYKNYKFGENFFWILNCLIMSTFTWSDAIKTESLLEINLGGILMIIISGVGFKKISNQGKIDTSFKINTYSKILINIQVLLIIVMLITTNISVNSLQARNGLPFYSKVSGWATLIISLFVMPILHHFNPDSNLDLRLLILFITFSPTFLIFTISFESLFYCEYSLILLQWIKIETDYKNKKIISSDNKTDWLQILRISIIGFFLCQIAFFGTGNIASISSFSLESVCRLIPVFNPFSMGVLLVLKLLIPYILLSTGLGILNISLSISFFTISTLIISLSDLLSLNFFFLVKTEGSWLDIGMTISNYCIAILSSLFIILLESISQILLKGININNGILKAVKSDHEDSILDLQKELNELNIDDNSIIENIDITDERPISARLRHIRRNE</sequence>
<evidence type="ECO:0000256" key="6">
    <source>
        <dbReference type="ARBA" id="ARBA00022679"/>
    </source>
</evidence>
<gene>
    <name evidence="16" type="ORF">ASCRUDRAFT_81473</name>
</gene>
<keyword evidence="10 14" id="KW-0472">Membrane</keyword>
<evidence type="ECO:0000256" key="14">
    <source>
        <dbReference type="RuleBase" id="RU367138"/>
    </source>
</evidence>
<comment type="subcellular location">
    <subcellularLocation>
        <location evidence="1 14">Endoplasmic reticulum membrane</location>
        <topology evidence="1 14">Multi-pass membrane protein</topology>
    </subcellularLocation>
</comment>
<dbReference type="Pfam" id="PF01663">
    <property type="entry name" value="Phosphodiest"/>
    <property type="match status" value="1"/>
</dbReference>
<comment type="function">
    <text evidence="13 14">Ethanolamine phosphate transferase involved in glycosylphosphatidylinositol-anchor biosynthesis. Transfers ethanolamine phosphate to the first alpha-1,4-linked mannose of the glycosylphosphatidylinositol precursor of GPI-anchor.</text>
</comment>
<dbReference type="GO" id="GO:0006506">
    <property type="term" value="P:GPI anchor biosynthetic process"/>
    <property type="evidence" value="ECO:0007669"/>
    <property type="project" value="UniProtKB-UniPathway"/>
</dbReference>
<dbReference type="EMBL" id="KV454482">
    <property type="protein sequence ID" value="ODV60568.1"/>
    <property type="molecule type" value="Genomic_DNA"/>
</dbReference>
<dbReference type="InterPro" id="IPR017850">
    <property type="entry name" value="Alkaline_phosphatase_core_sf"/>
</dbReference>
<organism evidence="16 17">
    <name type="scientific">Ascoidea rubescens DSM 1968</name>
    <dbReference type="NCBI Taxonomy" id="1344418"/>
    <lineage>
        <taxon>Eukaryota</taxon>
        <taxon>Fungi</taxon>
        <taxon>Dikarya</taxon>
        <taxon>Ascomycota</taxon>
        <taxon>Saccharomycotina</taxon>
        <taxon>Saccharomycetes</taxon>
        <taxon>Ascoideaceae</taxon>
        <taxon>Ascoidea</taxon>
    </lineage>
</organism>
<dbReference type="Proteomes" id="UP000095038">
    <property type="component" value="Unassembled WGS sequence"/>
</dbReference>
<dbReference type="GO" id="GO:0015867">
    <property type="term" value="P:ATP transport"/>
    <property type="evidence" value="ECO:0007669"/>
    <property type="project" value="EnsemblFungi"/>
</dbReference>
<dbReference type="UniPathway" id="UPA00196"/>